<dbReference type="GO" id="GO:0006508">
    <property type="term" value="P:proteolysis"/>
    <property type="evidence" value="ECO:0007669"/>
    <property type="project" value="InterPro"/>
</dbReference>
<dbReference type="RefSeq" id="XP_028968926.1">
    <property type="nucleotide sequence ID" value="XM_029113093.1"/>
</dbReference>
<dbReference type="PRINTS" id="PR00705">
    <property type="entry name" value="PAPAIN"/>
</dbReference>
<dbReference type="InterPro" id="IPR039417">
    <property type="entry name" value="Peptidase_C1A_papain-like"/>
</dbReference>
<reference evidence="5" key="1">
    <citation type="submission" date="2025-08" db="UniProtKB">
        <authorList>
            <consortium name="RefSeq"/>
        </authorList>
    </citation>
    <scope>IDENTIFICATION</scope>
</reference>
<organism evidence="4 5">
    <name type="scientific">Galendromus occidentalis</name>
    <name type="common">western predatory mite</name>
    <dbReference type="NCBI Taxonomy" id="34638"/>
    <lineage>
        <taxon>Eukaryota</taxon>
        <taxon>Metazoa</taxon>
        <taxon>Ecdysozoa</taxon>
        <taxon>Arthropoda</taxon>
        <taxon>Chelicerata</taxon>
        <taxon>Arachnida</taxon>
        <taxon>Acari</taxon>
        <taxon>Parasitiformes</taxon>
        <taxon>Mesostigmata</taxon>
        <taxon>Gamasina</taxon>
        <taxon>Phytoseioidea</taxon>
        <taxon>Phytoseiidae</taxon>
        <taxon>Typhlodrominae</taxon>
        <taxon>Galendromus</taxon>
    </lineage>
</organism>
<name>A0AAJ7SHR7_9ACAR</name>
<dbReference type="Proteomes" id="UP000694867">
    <property type="component" value="Unplaced"/>
</dbReference>
<comment type="similarity">
    <text evidence="1">Belongs to the peptidase C1 family.</text>
</comment>
<dbReference type="Gene3D" id="3.90.70.10">
    <property type="entry name" value="Cysteine proteinases"/>
    <property type="match status" value="1"/>
</dbReference>
<dbReference type="KEGG" id="goe:100899873"/>
<evidence type="ECO:0000313" key="5">
    <source>
        <dbReference type="RefSeq" id="XP_028968926.1"/>
    </source>
</evidence>
<dbReference type="GeneID" id="100899873"/>
<dbReference type="InterPro" id="IPR013128">
    <property type="entry name" value="Peptidase_C1A"/>
</dbReference>
<evidence type="ECO:0000256" key="2">
    <source>
        <dbReference type="SAM" id="SignalP"/>
    </source>
</evidence>
<dbReference type="InterPro" id="IPR038765">
    <property type="entry name" value="Papain-like_cys_pep_sf"/>
</dbReference>
<evidence type="ECO:0000256" key="1">
    <source>
        <dbReference type="ARBA" id="ARBA00008455"/>
    </source>
</evidence>
<dbReference type="InterPro" id="IPR000668">
    <property type="entry name" value="Peptidase_C1A_C"/>
</dbReference>
<dbReference type="Pfam" id="PF00112">
    <property type="entry name" value="Peptidase_C1"/>
    <property type="match status" value="1"/>
</dbReference>
<dbReference type="CDD" id="cd02248">
    <property type="entry name" value="Peptidase_C1A"/>
    <property type="match status" value="1"/>
</dbReference>
<dbReference type="GO" id="GO:0008234">
    <property type="term" value="F:cysteine-type peptidase activity"/>
    <property type="evidence" value="ECO:0007669"/>
    <property type="project" value="InterPro"/>
</dbReference>
<feature type="signal peptide" evidence="2">
    <location>
        <begin position="1"/>
        <end position="25"/>
    </location>
</feature>
<accession>A0AAJ7SHR7</accession>
<gene>
    <name evidence="5" type="primary">LOC100899873</name>
</gene>
<proteinExistence type="inferred from homology"/>
<dbReference type="SUPFAM" id="SSF54001">
    <property type="entry name" value="Cysteine proteinases"/>
    <property type="match status" value="1"/>
</dbReference>
<evidence type="ECO:0000313" key="4">
    <source>
        <dbReference type="Proteomes" id="UP000694867"/>
    </source>
</evidence>
<keyword evidence="4" id="KW-1185">Reference proteome</keyword>
<feature type="chain" id="PRO_5042530866" evidence="2">
    <location>
        <begin position="26"/>
        <end position="255"/>
    </location>
</feature>
<feature type="domain" description="Peptidase C1A papain C-terminal" evidence="3">
    <location>
        <begin position="33"/>
        <end position="253"/>
    </location>
</feature>
<keyword evidence="2" id="KW-0732">Signal</keyword>
<dbReference type="PANTHER" id="PTHR12411">
    <property type="entry name" value="CYSTEINE PROTEASE FAMILY C1-RELATED"/>
    <property type="match status" value="1"/>
</dbReference>
<dbReference type="SMART" id="SM00645">
    <property type="entry name" value="Pept_C1"/>
    <property type="match status" value="1"/>
</dbReference>
<evidence type="ECO:0000259" key="3">
    <source>
        <dbReference type="SMART" id="SM00645"/>
    </source>
</evidence>
<protein>
    <submittedName>
        <fullName evidence="5">Cathepsin O</fullName>
    </submittedName>
</protein>
<sequence>MKSQRIRIRRTEFVLLFAAFRAVEGLEIATLGIPKVVDYRNVSSVVKEQGACGACWAFAPLEAVELLSTLQGRAPSRASFSVQHVIDCSDISYGCSGGDICDAVDYLQTSKYHFVAEAAYFPYTEDKLECRKEVSQSCRRKAKYTSDISITRSWCENYAGREGDLLRLVAKGPVIATVDATVWRDYLGGIIRFNCDAGEKNHAVVIVGYDLTSEPPFYIVKNSWGMSFGDKGYLYIAIGANLCGIADKVSRVSID</sequence>
<dbReference type="AlphaFoldDB" id="A0AAJ7SHR7"/>